<keyword evidence="1" id="KW-0472">Membrane</keyword>
<dbReference type="Proteomes" id="UP000324222">
    <property type="component" value="Unassembled WGS sequence"/>
</dbReference>
<comment type="caution">
    <text evidence="2">The sequence shown here is derived from an EMBL/GenBank/DDBJ whole genome shotgun (WGS) entry which is preliminary data.</text>
</comment>
<sequence>MFEGKDETTGPPWYSGTMRALGSERSPSARVRPSTPISLHVFFSLSSCSCGWAWFFFAFTFHAFPGPCCGRLLCINDLPAFRESPEGFVLFSEKKATYLYGCSLIAGYIKGGY</sequence>
<feature type="transmembrane region" description="Helical" evidence="1">
    <location>
        <begin position="39"/>
        <end position="64"/>
    </location>
</feature>
<proteinExistence type="predicted"/>
<organism evidence="2 3">
    <name type="scientific">Portunus trituberculatus</name>
    <name type="common">Swimming crab</name>
    <name type="synonym">Neptunus trituberculatus</name>
    <dbReference type="NCBI Taxonomy" id="210409"/>
    <lineage>
        <taxon>Eukaryota</taxon>
        <taxon>Metazoa</taxon>
        <taxon>Ecdysozoa</taxon>
        <taxon>Arthropoda</taxon>
        <taxon>Crustacea</taxon>
        <taxon>Multicrustacea</taxon>
        <taxon>Malacostraca</taxon>
        <taxon>Eumalacostraca</taxon>
        <taxon>Eucarida</taxon>
        <taxon>Decapoda</taxon>
        <taxon>Pleocyemata</taxon>
        <taxon>Brachyura</taxon>
        <taxon>Eubrachyura</taxon>
        <taxon>Portunoidea</taxon>
        <taxon>Portunidae</taxon>
        <taxon>Portuninae</taxon>
        <taxon>Portunus</taxon>
    </lineage>
</organism>
<reference evidence="2 3" key="1">
    <citation type="submission" date="2019-05" db="EMBL/GenBank/DDBJ databases">
        <title>Another draft genome of Portunus trituberculatus and its Hox gene families provides insights of decapod evolution.</title>
        <authorList>
            <person name="Jeong J.-H."/>
            <person name="Song I."/>
            <person name="Kim S."/>
            <person name="Choi T."/>
            <person name="Kim D."/>
            <person name="Ryu S."/>
            <person name="Kim W."/>
        </authorList>
    </citation>
    <scope>NUCLEOTIDE SEQUENCE [LARGE SCALE GENOMIC DNA]</scope>
    <source>
        <tissue evidence="2">Muscle</tissue>
    </source>
</reference>
<protein>
    <submittedName>
        <fullName evidence="2">Uncharacterized protein</fullName>
    </submittedName>
</protein>
<name>A0A5B7FP67_PORTR</name>
<evidence type="ECO:0000256" key="1">
    <source>
        <dbReference type="SAM" id="Phobius"/>
    </source>
</evidence>
<accession>A0A5B7FP67</accession>
<evidence type="ECO:0000313" key="3">
    <source>
        <dbReference type="Proteomes" id="UP000324222"/>
    </source>
</evidence>
<evidence type="ECO:0000313" key="2">
    <source>
        <dbReference type="EMBL" id="MPC46154.1"/>
    </source>
</evidence>
<keyword evidence="1" id="KW-0812">Transmembrane</keyword>
<keyword evidence="3" id="KW-1185">Reference proteome</keyword>
<keyword evidence="1" id="KW-1133">Transmembrane helix</keyword>
<dbReference type="AlphaFoldDB" id="A0A5B7FP67"/>
<gene>
    <name evidence="2" type="ORF">E2C01_039864</name>
</gene>
<dbReference type="EMBL" id="VSRR010007067">
    <property type="protein sequence ID" value="MPC46154.1"/>
    <property type="molecule type" value="Genomic_DNA"/>
</dbReference>